<evidence type="ECO:0000313" key="1">
    <source>
        <dbReference type="EMBL" id="QDT43403.1"/>
    </source>
</evidence>
<name>A0A517RHQ9_9PLAN</name>
<organism evidence="1 2">
    <name type="scientific">Gimesia alba</name>
    <dbReference type="NCBI Taxonomy" id="2527973"/>
    <lineage>
        <taxon>Bacteria</taxon>
        <taxon>Pseudomonadati</taxon>
        <taxon>Planctomycetota</taxon>
        <taxon>Planctomycetia</taxon>
        <taxon>Planctomycetales</taxon>
        <taxon>Planctomycetaceae</taxon>
        <taxon>Gimesia</taxon>
    </lineage>
</organism>
<accession>A0A517RHQ9</accession>
<reference evidence="1 2" key="1">
    <citation type="submission" date="2019-02" db="EMBL/GenBank/DDBJ databases">
        <title>Deep-cultivation of Planctomycetes and their phenomic and genomic characterization uncovers novel biology.</title>
        <authorList>
            <person name="Wiegand S."/>
            <person name="Jogler M."/>
            <person name="Boedeker C."/>
            <person name="Pinto D."/>
            <person name="Vollmers J."/>
            <person name="Rivas-Marin E."/>
            <person name="Kohn T."/>
            <person name="Peeters S.H."/>
            <person name="Heuer A."/>
            <person name="Rast P."/>
            <person name="Oberbeckmann S."/>
            <person name="Bunk B."/>
            <person name="Jeske O."/>
            <person name="Meyerdierks A."/>
            <person name="Storesund J.E."/>
            <person name="Kallscheuer N."/>
            <person name="Luecker S."/>
            <person name="Lage O.M."/>
            <person name="Pohl T."/>
            <person name="Merkel B.J."/>
            <person name="Hornburger P."/>
            <person name="Mueller R.-W."/>
            <person name="Bruemmer F."/>
            <person name="Labrenz M."/>
            <person name="Spormann A.M."/>
            <person name="Op den Camp H."/>
            <person name="Overmann J."/>
            <person name="Amann R."/>
            <person name="Jetten M.S.M."/>
            <person name="Mascher T."/>
            <person name="Medema M.H."/>
            <person name="Devos D.P."/>
            <person name="Kaster A.-K."/>
            <person name="Ovreas L."/>
            <person name="Rohde M."/>
            <person name="Galperin M.Y."/>
            <person name="Jogler C."/>
        </authorList>
    </citation>
    <scope>NUCLEOTIDE SEQUENCE [LARGE SCALE GENOMIC DNA]</scope>
    <source>
        <strain evidence="1 2">Pan241w</strain>
    </source>
</reference>
<protein>
    <submittedName>
        <fullName evidence="1">Uncharacterized protein</fullName>
    </submittedName>
</protein>
<sequence length="112" mass="11095">MKRILVSMGAMIVMTIGLFQGPQVDSAEKVLAISVKGAAGCDQEGYENQSCTILPACTGGVSEAAVTVAKGSVGSYKIVDGVHADGNCTGNAQCPAAINTVRLSSDGCGGGG</sequence>
<dbReference type="Proteomes" id="UP000317171">
    <property type="component" value="Chromosome"/>
</dbReference>
<evidence type="ECO:0000313" key="2">
    <source>
        <dbReference type="Proteomes" id="UP000317171"/>
    </source>
</evidence>
<dbReference type="KEGG" id="gaz:Pan241w_35030"/>
<dbReference type="OrthoDB" id="9838747at2"/>
<dbReference type="RefSeq" id="WP_145218058.1">
    <property type="nucleotide sequence ID" value="NZ_CP036269.1"/>
</dbReference>
<dbReference type="AlphaFoldDB" id="A0A517RHQ9"/>
<dbReference type="EMBL" id="CP036269">
    <property type="protein sequence ID" value="QDT43403.1"/>
    <property type="molecule type" value="Genomic_DNA"/>
</dbReference>
<keyword evidence="2" id="KW-1185">Reference proteome</keyword>
<gene>
    <name evidence="1" type="ORF">Pan241w_35030</name>
</gene>
<proteinExistence type="predicted"/>